<evidence type="ECO:0000313" key="6">
    <source>
        <dbReference type="Proteomes" id="UP001497457"/>
    </source>
</evidence>
<feature type="repeat" description="PPR" evidence="3">
    <location>
        <begin position="279"/>
        <end position="313"/>
    </location>
</feature>
<feature type="compositionally biased region" description="Polar residues" evidence="4">
    <location>
        <begin position="570"/>
        <end position="592"/>
    </location>
</feature>
<dbReference type="EMBL" id="OZ075130">
    <property type="protein sequence ID" value="CAL4975884.1"/>
    <property type="molecule type" value="Genomic_DNA"/>
</dbReference>
<dbReference type="InterPro" id="IPR011990">
    <property type="entry name" value="TPR-like_helical_dom_sf"/>
</dbReference>
<feature type="repeat" description="PPR" evidence="3">
    <location>
        <begin position="389"/>
        <end position="419"/>
    </location>
</feature>
<evidence type="ECO:0000256" key="3">
    <source>
        <dbReference type="PROSITE-ProRule" id="PRU00708"/>
    </source>
</evidence>
<dbReference type="PANTHER" id="PTHR47937:SF2">
    <property type="entry name" value="PENTATRICOPEPTIDE (PPR) REPEAT-CONTAINING PROTEIN, PF01535'-RELATED"/>
    <property type="match status" value="1"/>
</dbReference>
<accession>A0ABC9ADA0</accession>
<dbReference type="PROSITE" id="PS51375">
    <property type="entry name" value="PPR"/>
    <property type="match status" value="10"/>
</dbReference>
<feature type="compositionally biased region" description="Polar residues" evidence="4">
    <location>
        <begin position="678"/>
        <end position="694"/>
    </location>
</feature>
<dbReference type="Proteomes" id="UP001497457">
    <property type="component" value="Chromosome 20rd"/>
</dbReference>
<protein>
    <recommendedName>
        <fullName evidence="7">Pentatricopeptide repeat-containing protein</fullName>
    </recommendedName>
</protein>
<feature type="region of interest" description="Disordered" evidence="4">
    <location>
        <begin position="57"/>
        <end position="95"/>
    </location>
</feature>
<name>A0ABC9ADA0_9POAL</name>
<evidence type="ECO:0000256" key="4">
    <source>
        <dbReference type="SAM" id="MobiDB-lite"/>
    </source>
</evidence>
<dbReference type="Pfam" id="PF01535">
    <property type="entry name" value="PPR"/>
    <property type="match status" value="4"/>
</dbReference>
<keyword evidence="2" id="KW-0809">Transit peptide</keyword>
<feature type="region of interest" description="Disordered" evidence="4">
    <location>
        <begin position="549"/>
        <end position="592"/>
    </location>
</feature>
<dbReference type="AlphaFoldDB" id="A0ABC9ADA0"/>
<feature type="region of interest" description="Disordered" evidence="4">
    <location>
        <begin position="678"/>
        <end position="713"/>
    </location>
</feature>
<feature type="repeat" description="PPR" evidence="3">
    <location>
        <begin position="462"/>
        <end position="496"/>
    </location>
</feature>
<dbReference type="InterPro" id="IPR052308">
    <property type="entry name" value="PPR_domain-containing"/>
</dbReference>
<feature type="repeat" description="PPR" evidence="3">
    <location>
        <begin position="427"/>
        <end position="461"/>
    </location>
</feature>
<reference evidence="6" key="1">
    <citation type="submission" date="2024-06" db="EMBL/GenBank/DDBJ databases">
        <authorList>
            <person name="Ryan C."/>
        </authorList>
    </citation>
    <scope>NUCLEOTIDE SEQUENCE [LARGE SCALE GENOMIC DNA]</scope>
</reference>
<dbReference type="InterPro" id="IPR002885">
    <property type="entry name" value="PPR_rpt"/>
</dbReference>
<feature type="repeat" description="PPR" evidence="3">
    <location>
        <begin position="319"/>
        <end position="353"/>
    </location>
</feature>
<evidence type="ECO:0000256" key="1">
    <source>
        <dbReference type="ARBA" id="ARBA00022737"/>
    </source>
</evidence>
<dbReference type="Pfam" id="PF13041">
    <property type="entry name" value="PPR_2"/>
    <property type="match status" value="3"/>
</dbReference>
<organism evidence="5 6">
    <name type="scientific">Urochloa decumbens</name>
    <dbReference type="NCBI Taxonomy" id="240449"/>
    <lineage>
        <taxon>Eukaryota</taxon>
        <taxon>Viridiplantae</taxon>
        <taxon>Streptophyta</taxon>
        <taxon>Embryophyta</taxon>
        <taxon>Tracheophyta</taxon>
        <taxon>Spermatophyta</taxon>
        <taxon>Magnoliopsida</taxon>
        <taxon>Liliopsida</taxon>
        <taxon>Poales</taxon>
        <taxon>Poaceae</taxon>
        <taxon>PACMAD clade</taxon>
        <taxon>Panicoideae</taxon>
        <taxon>Panicodae</taxon>
        <taxon>Paniceae</taxon>
        <taxon>Melinidinae</taxon>
        <taxon>Urochloa</taxon>
    </lineage>
</organism>
<keyword evidence="6" id="KW-1185">Reference proteome</keyword>
<gene>
    <name evidence="5" type="ORF">URODEC1_LOCUS53369</name>
</gene>
<evidence type="ECO:0008006" key="7">
    <source>
        <dbReference type="Google" id="ProtNLM"/>
    </source>
</evidence>
<keyword evidence="1" id="KW-0677">Repeat</keyword>
<reference evidence="5 6" key="2">
    <citation type="submission" date="2024-10" db="EMBL/GenBank/DDBJ databases">
        <authorList>
            <person name="Ryan C."/>
        </authorList>
    </citation>
    <scope>NUCLEOTIDE SEQUENCE [LARGE SCALE GENOMIC DNA]</scope>
</reference>
<feature type="repeat" description="PPR" evidence="3">
    <location>
        <begin position="354"/>
        <end position="388"/>
    </location>
</feature>
<dbReference type="PANTHER" id="PTHR47937">
    <property type="entry name" value="PLASTID TRANSCRIPTIONALLY ACTIVE CHROMOSOME 2-LIKE PROTEIN"/>
    <property type="match status" value="1"/>
</dbReference>
<dbReference type="NCBIfam" id="TIGR00756">
    <property type="entry name" value="PPR"/>
    <property type="match status" value="10"/>
</dbReference>
<evidence type="ECO:0000313" key="5">
    <source>
        <dbReference type="EMBL" id="CAL4975884.1"/>
    </source>
</evidence>
<evidence type="ECO:0000256" key="2">
    <source>
        <dbReference type="ARBA" id="ARBA00022946"/>
    </source>
</evidence>
<feature type="repeat" description="PPR" evidence="3">
    <location>
        <begin position="170"/>
        <end position="200"/>
    </location>
</feature>
<feature type="repeat" description="PPR" evidence="3">
    <location>
        <begin position="206"/>
        <end position="240"/>
    </location>
</feature>
<dbReference type="SUPFAM" id="SSF48452">
    <property type="entry name" value="TPR-like"/>
    <property type="match status" value="2"/>
</dbReference>
<proteinExistence type="predicted"/>
<feature type="repeat" description="PPR" evidence="3">
    <location>
        <begin position="134"/>
        <end position="169"/>
    </location>
</feature>
<feature type="repeat" description="PPR" evidence="3">
    <location>
        <begin position="241"/>
        <end position="275"/>
    </location>
</feature>
<dbReference type="Gene3D" id="1.25.40.10">
    <property type="entry name" value="Tetratricopeptide repeat domain"/>
    <property type="match status" value="4"/>
</dbReference>
<sequence>MALYHRLLLLRRLSNLHPSPFPTPAIGSSPPPTLAGPLAPTGCRHFTFSTAEEAAAEHRRRKRRLRIEPPLNALRRRPPPPRDPNAPRLPDTTSALVGPRLSLHNRVQSLIRSGDLDDASAAARAAVSSRVRPTVFTCNAVATAMARAGRHDDAVALFEFFFRRSDIVPNIVSYNTLILAHCEAARVDDAMQVYRGMLASAPFSPSAVTFRHLTKGLVATGRIRDALDLLREMISRGAGADSLIYNNLITGYIDLDDWDKAFELFNELTEKCVRGFKMTPATCNVLLQTLFKHGKHKEANDLWETMMDNHTPPSFIGINAESYNVMVNQCFKEGKFQEAIEVFHRQPRKNVQMDVGCFNNIIGKLCENGMLAEAEKLFEEMETKSVLPDVYTYTYLVDLCFKEGRVEDTMQYFYKMADGREHGPKFNIGFFNRMFEGLMQAGRVDDALKVYGRMPDKEIKSNAATFEILVKALCEEGDLDQARDLVVDMARRGVMPPQLFRESVVDIFKKSAGQEEIEKAFEEKPLPTPQPRTENQLRTEYHPRNAVGGAQVKQPGFSSAPPVQPGFGYSQPQQPAFKDTQNQQPAFDSSQQWHSGFGAQVQRPGYGAPWPVQAVVGSPQPPQSEFGASQGVPGYNNHPSQVGYGSQLPQSGYGFVPRQDQVRFGNQVPPALPAYVASQSQTSHDTHWSQNGYRSPQGQMGYGGPQGLPHASHLPHRQTEFDMSQVQNNFGFSHVQQQSNFVARHG</sequence>